<dbReference type="Pfam" id="PF00437">
    <property type="entry name" value="T2SSE"/>
    <property type="match status" value="1"/>
</dbReference>
<dbReference type="SUPFAM" id="SSF52540">
    <property type="entry name" value="P-loop containing nucleoside triphosphate hydrolases"/>
    <property type="match status" value="1"/>
</dbReference>
<feature type="domain" description="Bacterial type II secretion system protein E" evidence="3">
    <location>
        <begin position="61"/>
        <end position="126"/>
    </location>
</feature>
<reference evidence="4 5" key="1">
    <citation type="journal article" date="2016" name="Nat. Commun.">
        <title>Thousands of microbial genomes shed light on interconnected biogeochemical processes in an aquifer system.</title>
        <authorList>
            <person name="Anantharaman K."/>
            <person name="Brown C.T."/>
            <person name="Hug L.A."/>
            <person name="Sharon I."/>
            <person name="Castelle C.J."/>
            <person name="Probst A.J."/>
            <person name="Thomas B.C."/>
            <person name="Singh A."/>
            <person name="Wilkins M.J."/>
            <person name="Karaoz U."/>
            <person name="Brodie E.L."/>
            <person name="Williams K.H."/>
            <person name="Hubbard S.S."/>
            <person name="Banfield J.F."/>
        </authorList>
    </citation>
    <scope>NUCLEOTIDE SEQUENCE [LARGE SCALE GENOMIC DNA]</scope>
</reference>
<dbReference type="InterPro" id="IPR001482">
    <property type="entry name" value="T2SS/T4SS_dom"/>
</dbReference>
<evidence type="ECO:0000259" key="3">
    <source>
        <dbReference type="Pfam" id="PF00437"/>
    </source>
</evidence>
<comment type="caution">
    <text evidence="4">The sequence shown here is derived from an EMBL/GenBank/DDBJ whole genome shotgun (WGS) entry which is preliminary data.</text>
</comment>
<accession>A0A1F7RTT4</accession>
<evidence type="ECO:0000256" key="1">
    <source>
        <dbReference type="ARBA" id="ARBA00006611"/>
    </source>
</evidence>
<evidence type="ECO:0000313" key="5">
    <source>
        <dbReference type="Proteomes" id="UP000179266"/>
    </source>
</evidence>
<evidence type="ECO:0000313" key="4">
    <source>
        <dbReference type="EMBL" id="OGL44975.1"/>
    </source>
</evidence>
<dbReference type="InterPro" id="IPR027417">
    <property type="entry name" value="P-loop_NTPase"/>
</dbReference>
<feature type="region of interest" description="Disordered" evidence="2">
    <location>
        <begin position="39"/>
        <end position="58"/>
    </location>
</feature>
<proteinExistence type="inferred from homology"/>
<dbReference type="Gene3D" id="3.30.450.90">
    <property type="match status" value="1"/>
</dbReference>
<comment type="similarity">
    <text evidence="1">Belongs to the GSP E family.</text>
</comment>
<name>A0A1F7RTT4_9BACT</name>
<protein>
    <recommendedName>
        <fullName evidence="3">Bacterial type II secretion system protein E domain-containing protein</fullName>
    </recommendedName>
</protein>
<dbReference type="AlphaFoldDB" id="A0A1F7RTT4"/>
<organism evidence="4 5">
    <name type="scientific">Candidatus Schekmanbacteria bacterium RBG_13_48_7</name>
    <dbReference type="NCBI Taxonomy" id="1817878"/>
    <lineage>
        <taxon>Bacteria</taxon>
        <taxon>Candidatus Schekmaniibacteriota</taxon>
    </lineage>
</organism>
<sequence length="138" mass="16023">MVNMLDELPSFEVGGRVRFLRDRLMDWIKNKEKKMAWEREQTSFESLENNSGDKKDNLMENIPDLVESLLEKVFLAKASDLHIDPEKDGSRIRFRIDGMLHTQQEHLTMAQHAAVASRIKIITLLDQTSSIRKNSKNL</sequence>
<dbReference type="EMBL" id="MGDD01000198">
    <property type="protein sequence ID" value="OGL44975.1"/>
    <property type="molecule type" value="Genomic_DNA"/>
</dbReference>
<evidence type="ECO:0000256" key="2">
    <source>
        <dbReference type="SAM" id="MobiDB-lite"/>
    </source>
</evidence>
<dbReference type="Proteomes" id="UP000179266">
    <property type="component" value="Unassembled WGS sequence"/>
</dbReference>
<gene>
    <name evidence="4" type="ORF">A2161_06585</name>
</gene>